<dbReference type="Proteomes" id="UP000703269">
    <property type="component" value="Unassembled WGS sequence"/>
</dbReference>
<feature type="compositionally biased region" description="Low complexity" evidence="1">
    <location>
        <begin position="158"/>
        <end position="169"/>
    </location>
</feature>
<accession>A0A9P3LII4</accession>
<evidence type="ECO:0000256" key="1">
    <source>
        <dbReference type="SAM" id="MobiDB-lite"/>
    </source>
</evidence>
<evidence type="ECO:0000313" key="2">
    <source>
        <dbReference type="EMBL" id="GJE96566.1"/>
    </source>
</evidence>
<dbReference type="EMBL" id="BPQB01000061">
    <property type="protein sequence ID" value="GJE96566.1"/>
    <property type="molecule type" value="Genomic_DNA"/>
</dbReference>
<feature type="region of interest" description="Disordered" evidence="1">
    <location>
        <begin position="74"/>
        <end position="176"/>
    </location>
</feature>
<sequence>MPSPSFPRARDIFKKPSLKKSGYQPLQHDGPRHEISVPSIDATLSLLYSPQDTVFAQGGARVSPTREYSRYASARPVLGGTWEEQRHATHPPLSARPPPQDAPTLPKRRRGSEPSNSARPNRTELLGDTMAQEAATQDVGPQRTMTLGRSWRRPGDLPSGPSSAATTPSPKRHAIFYNEQVPFLEAASQLFGPSSSAADSSASQRAPSPQDLPPGRPRARTFDLLDTALREDEEPHETEPPAEPPCEIFFTIDPACGSDDGSDVTLIFTHRPQWL</sequence>
<reference evidence="2 3" key="1">
    <citation type="submission" date="2021-08" db="EMBL/GenBank/DDBJ databases">
        <title>Draft Genome Sequence of Phanerochaete sordida strain YK-624.</title>
        <authorList>
            <person name="Mori T."/>
            <person name="Dohra H."/>
            <person name="Suzuki T."/>
            <person name="Kawagishi H."/>
            <person name="Hirai H."/>
        </authorList>
    </citation>
    <scope>NUCLEOTIDE SEQUENCE [LARGE SCALE GENOMIC DNA]</scope>
    <source>
        <strain evidence="2 3">YK-624</strain>
    </source>
</reference>
<comment type="caution">
    <text evidence="2">The sequence shown here is derived from an EMBL/GenBank/DDBJ whole genome shotgun (WGS) entry which is preliminary data.</text>
</comment>
<name>A0A9P3LII4_9APHY</name>
<dbReference type="AlphaFoldDB" id="A0A9P3LII4"/>
<organism evidence="2 3">
    <name type="scientific">Phanerochaete sordida</name>
    <dbReference type="NCBI Taxonomy" id="48140"/>
    <lineage>
        <taxon>Eukaryota</taxon>
        <taxon>Fungi</taxon>
        <taxon>Dikarya</taxon>
        <taxon>Basidiomycota</taxon>
        <taxon>Agaricomycotina</taxon>
        <taxon>Agaricomycetes</taxon>
        <taxon>Polyporales</taxon>
        <taxon>Phanerochaetaceae</taxon>
        <taxon>Phanerochaete</taxon>
    </lineage>
</organism>
<feature type="region of interest" description="Disordered" evidence="1">
    <location>
        <begin position="1"/>
        <end position="37"/>
    </location>
</feature>
<keyword evidence="3" id="KW-1185">Reference proteome</keyword>
<evidence type="ECO:0000313" key="3">
    <source>
        <dbReference type="Proteomes" id="UP000703269"/>
    </source>
</evidence>
<protein>
    <submittedName>
        <fullName evidence="2">Uncharacterized protein</fullName>
    </submittedName>
</protein>
<feature type="region of interest" description="Disordered" evidence="1">
    <location>
        <begin position="188"/>
        <end position="220"/>
    </location>
</feature>
<gene>
    <name evidence="2" type="ORF">PsYK624_127640</name>
</gene>
<proteinExistence type="predicted"/>
<feature type="compositionally biased region" description="Low complexity" evidence="1">
    <location>
        <begin position="193"/>
        <end position="209"/>
    </location>
</feature>